<protein>
    <submittedName>
        <fullName evidence="1">Uncharacterized protein</fullName>
    </submittedName>
</protein>
<dbReference type="Proteomes" id="UP000605427">
    <property type="component" value="Unassembled WGS sequence"/>
</dbReference>
<reference evidence="2" key="1">
    <citation type="journal article" date="2019" name="Int. J. Syst. Evol. Microbiol.">
        <title>The Global Catalogue of Microorganisms (GCM) 10K type strain sequencing project: providing services to taxonomists for standard genome sequencing and annotation.</title>
        <authorList>
            <consortium name="The Broad Institute Genomics Platform"/>
            <consortium name="The Broad Institute Genome Sequencing Center for Infectious Disease"/>
            <person name="Wu L."/>
            <person name="Ma J."/>
        </authorList>
    </citation>
    <scope>NUCLEOTIDE SEQUENCE [LARGE SCALE GENOMIC DNA]</scope>
    <source>
        <strain evidence="2">CCM 8702</strain>
    </source>
</reference>
<gene>
    <name evidence="1" type="ORF">GCM10007362_09950</name>
</gene>
<evidence type="ECO:0000313" key="1">
    <source>
        <dbReference type="EMBL" id="GGH72146.1"/>
    </source>
</evidence>
<accession>A0ABQ1ZQR4</accession>
<sequence length="115" mass="13771">MEKDQVALQPLRIPSGWRVEVNELREIDPSPETMDWFYGSILLSVLHRHLGHELYVRWEPEGDPSGRYVLQRYRLKFEKKGDGVLEAHFVDEQQFEERLLLVERLEAYMLLETWS</sequence>
<keyword evidence="2" id="KW-1185">Reference proteome</keyword>
<dbReference type="RefSeq" id="WP_172239914.1">
    <property type="nucleotide sequence ID" value="NZ_BMDD01000001.1"/>
</dbReference>
<name>A0ABQ1ZQR4_9BACL</name>
<dbReference type="EMBL" id="BMDD01000001">
    <property type="protein sequence ID" value="GGH72146.1"/>
    <property type="molecule type" value="Genomic_DNA"/>
</dbReference>
<evidence type="ECO:0000313" key="2">
    <source>
        <dbReference type="Proteomes" id="UP000605427"/>
    </source>
</evidence>
<organism evidence="1 2">
    <name type="scientific">Saccharibacillus endophyticus</name>
    <dbReference type="NCBI Taxonomy" id="2060666"/>
    <lineage>
        <taxon>Bacteria</taxon>
        <taxon>Bacillati</taxon>
        <taxon>Bacillota</taxon>
        <taxon>Bacilli</taxon>
        <taxon>Bacillales</taxon>
        <taxon>Paenibacillaceae</taxon>
        <taxon>Saccharibacillus</taxon>
    </lineage>
</organism>
<proteinExistence type="predicted"/>
<comment type="caution">
    <text evidence="1">The sequence shown here is derived from an EMBL/GenBank/DDBJ whole genome shotgun (WGS) entry which is preliminary data.</text>
</comment>